<evidence type="ECO:0000256" key="1">
    <source>
        <dbReference type="ARBA" id="ARBA00022741"/>
    </source>
</evidence>
<dbReference type="Pfam" id="PF02263">
    <property type="entry name" value="GBP"/>
    <property type="match status" value="1"/>
</dbReference>
<dbReference type="GeneID" id="116955208"/>
<dbReference type="PANTHER" id="PTHR10751">
    <property type="entry name" value="GUANYLATE BINDING PROTEIN"/>
    <property type="match status" value="1"/>
</dbReference>
<dbReference type="InterPro" id="IPR015894">
    <property type="entry name" value="Guanylate-bd_N"/>
</dbReference>
<evidence type="ECO:0000256" key="2">
    <source>
        <dbReference type="ARBA" id="ARBA00022801"/>
    </source>
</evidence>
<proteinExistence type="inferred from homology"/>
<dbReference type="AlphaFoldDB" id="A0AAJ7UC70"/>
<dbReference type="InterPro" id="IPR030386">
    <property type="entry name" value="G_GB1_RHD3_dom"/>
</dbReference>
<dbReference type="CDD" id="cd01851">
    <property type="entry name" value="GBP"/>
    <property type="match status" value="1"/>
</dbReference>
<sequence length="578" mass="65398">MEWQRPRALLVTEAASGAMRLVEETAALVARAEKPAVVVAIAGRYRTGKSFLMNKLAGKHSGFELGNTVQSKTKGIWVWVLPHPVDSKKSLILLDTEGLGDVEQASGNHDTWIFVLAMLLSSTLVYNTTSTLDRGGLEQLHFVANMSEHVQMRARPRSWDPANQADAADCRAFFPSFVVCVRDFMLRLELDGRRCSSDDYLEHCLRRKSGGLSKECREQNAQREMLRSIFQERKCFVFPLPTDPERMDSLDRMEPHDLKPGFRESMELFYEHVVRHARVKHLEGTIINGRLLVELARRYVDAQARGAIPCIEQAVSQVARAANERASGEALGLYEGLQCELRDAFPVPADDVAASHVHAWEAALTHFASAAVLDRDHEQEKALSARMMEAYEKLVKQNKAASVSTSRAMLELLHKPIKEEIAKGSFHTAGGFKSYDRMMKELKKEFQASMGRMGDMAAQVLSEFLASVEDEGRLIMQVDDSVSELEKERKELEKVRARQADQEAITRMQSEELQRTVNLLQEQMRLNGESFNARIKHMEEMTEMKLQELKRQHQEEMERSKAAYQSRRGGRGGICSVM</sequence>
<protein>
    <submittedName>
        <fullName evidence="9">Guanylate-binding protein 2-like</fullName>
    </submittedName>
</protein>
<dbReference type="Gene3D" id="1.20.1000.10">
    <property type="entry name" value="Guanylate-binding protein, C-terminal domain"/>
    <property type="match status" value="1"/>
</dbReference>
<keyword evidence="3" id="KW-0342">GTP-binding</keyword>
<dbReference type="PROSITE" id="PS51715">
    <property type="entry name" value="G_GB1_RHD3"/>
    <property type="match status" value="1"/>
</dbReference>
<name>A0AAJ7UC70_PETMA</name>
<comment type="similarity">
    <text evidence="4">Belongs to the TRAFAC class dynamin-like GTPase superfamily. GB1/RHD3 GTPase family.</text>
</comment>
<evidence type="ECO:0000259" key="7">
    <source>
        <dbReference type="PROSITE" id="PS51715"/>
    </source>
</evidence>
<feature type="domain" description="GB1/RHD3-type G" evidence="7">
    <location>
        <begin position="33"/>
        <end position="274"/>
    </location>
</feature>
<dbReference type="InterPro" id="IPR003191">
    <property type="entry name" value="Guanylate-bd/ATL_C"/>
</dbReference>
<evidence type="ECO:0000256" key="5">
    <source>
        <dbReference type="SAM" id="Coils"/>
    </source>
</evidence>
<dbReference type="Gene3D" id="3.40.50.300">
    <property type="entry name" value="P-loop containing nucleotide triphosphate hydrolases"/>
    <property type="match status" value="1"/>
</dbReference>
<dbReference type="Proteomes" id="UP001318040">
    <property type="component" value="Chromosome 58"/>
</dbReference>
<evidence type="ECO:0000313" key="8">
    <source>
        <dbReference type="Proteomes" id="UP001318040"/>
    </source>
</evidence>
<evidence type="ECO:0000313" key="9">
    <source>
        <dbReference type="RefSeq" id="XP_032832113.1"/>
    </source>
</evidence>
<evidence type="ECO:0000256" key="6">
    <source>
        <dbReference type="SAM" id="MobiDB-lite"/>
    </source>
</evidence>
<dbReference type="InterPro" id="IPR027417">
    <property type="entry name" value="P-loop_NTPase"/>
</dbReference>
<feature type="region of interest" description="Disordered" evidence="6">
    <location>
        <begin position="559"/>
        <end position="578"/>
    </location>
</feature>
<dbReference type="GO" id="GO:0005525">
    <property type="term" value="F:GTP binding"/>
    <property type="evidence" value="ECO:0007669"/>
    <property type="project" value="UniProtKB-KW"/>
</dbReference>
<dbReference type="RefSeq" id="XP_032832113.1">
    <property type="nucleotide sequence ID" value="XM_032976222.1"/>
</dbReference>
<accession>A0AAJ7UC70</accession>
<gene>
    <name evidence="9" type="primary">LOC116955208</name>
</gene>
<dbReference type="Pfam" id="PF02841">
    <property type="entry name" value="GBP_C"/>
    <property type="match status" value="1"/>
</dbReference>
<dbReference type="GO" id="GO:0003924">
    <property type="term" value="F:GTPase activity"/>
    <property type="evidence" value="ECO:0007669"/>
    <property type="project" value="InterPro"/>
</dbReference>
<keyword evidence="5" id="KW-0175">Coiled coil</keyword>
<dbReference type="SUPFAM" id="SSF48340">
    <property type="entry name" value="Interferon-induced guanylate-binding protein 1 (GBP1), C-terminal domain"/>
    <property type="match status" value="1"/>
</dbReference>
<organism evidence="8 9">
    <name type="scientific">Petromyzon marinus</name>
    <name type="common">Sea lamprey</name>
    <dbReference type="NCBI Taxonomy" id="7757"/>
    <lineage>
        <taxon>Eukaryota</taxon>
        <taxon>Metazoa</taxon>
        <taxon>Chordata</taxon>
        <taxon>Craniata</taxon>
        <taxon>Vertebrata</taxon>
        <taxon>Cyclostomata</taxon>
        <taxon>Hyperoartia</taxon>
        <taxon>Petromyzontiformes</taxon>
        <taxon>Petromyzontidae</taxon>
        <taxon>Petromyzon</taxon>
    </lineage>
</organism>
<keyword evidence="2" id="KW-0378">Hydrolase</keyword>
<keyword evidence="8" id="KW-1185">Reference proteome</keyword>
<reference evidence="9" key="1">
    <citation type="submission" date="2025-08" db="UniProtKB">
        <authorList>
            <consortium name="RefSeq"/>
        </authorList>
    </citation>
    <scope>IDENTIFICATION</scope>
    <source>
        <tissue evidence="9">Sperm</tissue>
    </source>
</reference>
<dbReference type="InterPro" id="IPR036543">
    <property type="entry name" value="Guanylate-bd_C_sf"/>
</dbReference>
<evidence type="ECO:0000256" key="3">
    <source>
        <dbReference type="ARBA" id="ARBA00023134"/>
    </source>
</evidence>
<dbReference type="KEGG" id="pmrn:116955208"/>
<evidence type="ECO:0000256" key="4">
    <source>
        <dbReference type="PROSITE-ProRule" id="PRU01052"/>
    </source>
</evidence>
<keyword evidence="1" id="KW-0547">Nucleotide-binding</keyword>
<feature type="coiled-coil region" evidence="5">
    <location>
        <begin position="475"/>
        <end position="505"/>
    </location>
</feature>
<dbReference type="SUPFAM" id="SSF52540">
    <property type="entry name" value="P-loop containing nucleoside triphosphate hydrolases"/>
    <property type="match status" value="1"/>
</dbReference>